<proteinExistence type="predicted"/>
<dbReference type="InterPro" id="IPR040256">
    <property type="entry name" value="At4g02000-like"/>
</dbReference>
<accession>A0ABD3KYQ0</accession>
<protein>
    <recommendedName>
        <fullName evidence="3">DUF4283 domain-containing protein</fullName>
    </recommendedName>
</protein>
<evidence type="ECO:0008006" key="3">
    <source>
        <dbReference type="Google" id="ProtNLM"/>
    </source>
</evidence>
<dbReference type="PANTHER" id="PTHR31286">
    <property type="entry name" value="GLYCINE-RICH CELL WALL STRUCTURAL PROTEIN 1.8-LIKE"/>
    <property type="match status" value="1"/>
</dbReference>
<keyword evidence="2" id="KW-1185">Reference proteome</keyword>
<dbReference type="AlphaFoldDB" id="A0ABD3KYQ0"/>
<dbReference type="PANTHER" id="PTHR31286:SF180">
    <property type="entry name" value="OS10G0362600 PROTEIN"/>
    <property type="match status" value="1"/>
</dbReference>
<reference evidence="1 2" key="1">
    <citation type="submission" date="2024-11" db="EMBL/GenBank/DDBJ databases">
        <title>Chromosome-level genome assembly of Eucalyptus globulus Labill. provides insights into its genome evolution.</title>
        <authorList>
            <person name="Li X."/>
        </authorList>
    </citation>
    <scope>NUCLEOTIDE SEQUENCE [LARGE SCALE GENOMIC DNA]</scope>
    <source>
        <strain evidence="1">CL2024</strain>
        <tissue evidence="1">Fresh tender leaves</tissue>
    </source>
</reference>
<dbReference type="Proteomes" id="UP001634007">
    <property type="component" value="Unassembled WGS sequence"/>
</dbReference>
<comment type="caution">
    <text evidence="1">The sequence shown here is derived from an EMBL/GenBank/DDBJ whole genome shotgun (WGS) entry which is preliminary data.</text>
</comment>
<sequence length="153" mass="17514">MDLKREDQSAILVWIHLRNLPLECWTVPSMSAIASAAGKPLYVDQRTDQMKMLSFARICVEVTANQSRVETAKVTLKGVSRSINIEYEWFPIACPDCNTFGHNCRAPPREKPSRCTPNTRQAICRPSRQTLIAPAQPVIPPPPPRWLWMLRFW</sequence>
<gene>
    <name evidence="1" type="ORF">ACJRO7_013998</name>
</gene>
<evidence type="ECO:0000313" key="1">
    <source>
        <dbReference type="EMBL" id="KAL3744820.1"/>
    </source>
</evidence>
<dbReference type="EMBL" id="JBJKBG010000003">
    <property type="protein sequence ID" value="KAL3744820.1"/>
    <property type="molecule type" value="Genomic_DNA"/>
</dbReference>
<organism evidence="1 2">
    <name type="scientific">Eucalyptus globulus</name>
    <name type="common">Tasmanian blue gum</name>
    <dbReference type="NCBI Taxonomy" id="34317"/>
    <lineage>
        <taxon>Eukaryota</taxon>
        <taxon>Viridiplantae</taxon>
        <taxon>Streptophyta</taxon>
        <taxon>Embryophyta</taxon>
        <taxon>Tracheophyta</taxon>
        <taxon>Spermatophyta</taxon>
        <taxon>Magnoliopsida</taxon>
        <taxon>eudicotyledons</taxon>
        <taxon>Gunneridae</taxon>
        <taxon>Pentapetalae</taxon>
        <taxon>rosids</taxon>
        <taxon>malvids</taxon>
        <taxon>Myrtales</taxon>
        <taxon>Myrtaceae</taxon>
        <taxon>Myrtoideae</taxon>
        <taxon>Eucalypteae</taxon>
        <taxon>Eucalyptus</taxon>
    </lineage>
</organism>
<name>A0ABD3KYQ0_EUCGL</name>
<evidence type="ECO:0000313" key="2">
    <source>
        <dbReference type="Proteomes" id="UP001634007"/>
    </source>
</evidence>